<proteinExistence type="predicted"/>
<reference evidence="1" key="2">
    <citation type="journal article" date="2017" name="Nat. Commun.">
        <title>Single-virus genomics reveals hidden cosmopolitan and abundant viruses.</title>
        <authorList>
            <person name="Martinez-Hernandez F."/>
            <person name="Fornas O."/>
            <person name="Lluesma Gomez M."/>
            <person name="Bolduc B."/>
            <person name="de la Cruz Pena M.J."/>
            <person name="Martinez J.M."/>
            <person name="Anton J."/>
            <person name="Gasol J.M."/>
            <person name="Rosselli R."/>
            <person name="Rodriguez-Valera F."/>
            <person name="Sullivan M.B."/>
            <person name="Acinas S.G."/>
            <person name="Martinez-Garcia M."/>
        </authorList>
    </citation>
    <scope>NUCLEOTIDE SEQUENCE</scope>
</reference>
<reference evidence="1" key="1">
    <citation type="submission" date="2016-10" db="EMBL/GenBank/DDBJ databases">
        <authorList>
            <person name="Varghese N."/>
        </authorList>
    </citation>
    <scope>NUCLEOTIDE SEQUENCE</scope>
</reference>
<sequence>MAVSVDTVYQKVLALANKEQRGYITPQEFNLFADQAQKEIFEQYFYDISQFIRLPGNSTGHSDMLDILEAKISAFEVWAVEDNSILLNAFGDLDLAQFPNFYKLVEVRVDYGNAGRYRVAEETTAKEFRKYDISPLTQISEQYPYYLHFFDGYDRIKIFPHPPIVSNISNSSVTNGDKIKISYIKKPLSPNWGYVVVNDKALYNDNIAVDFELHSSEETELVYKILKFAGISMKQIDIMRAGQVQEQAQVQQQKQ</sequence>
<organism evidence="1">
    <name type="scientific">uncultured virus</name>
    <dbReference type="NCBI Taxonomy" id="340016"/>
    <lineage>
        <taxon>Viruses</taxon>
        <taxon>environmental samples</taxon>
    </lineage>
</organism>
<dbReference type="EMBL" id="KY052839">
    <property type="protein sequence ID" value="ASF00510.1"/>
    <property type="molecule type" value="Genomic_DNA"/>
</dbReference>
<protein>
    <submittedName>
        <fullName evidence="1">Putative structural protein</fullName>
    </submittedName>
</protein>
<name>A0A218MMI6_9VIRU</name>
<accession>A0A218MMI6</accession>
<evidence type="ECO:0000313" key="1">
    <source>
        <dbReference type="EMBL" id="ASF00510.1"/>
    </source>
</evidence>